<evidence type="ECO:0000313" key="1">
    <source>
        <dbReference type="EMBL" id="MBX44613.1"/>
    </source>
</evidence>
<dbReference type="AlphaFoldDB" id="A0A2P2NQ54"/>
<reference evidence="1" key="1">
    <citation type="submission" date="2018-02" db="EMBL/GenBank/DDBJ databases">
        <title>Rhizophora mucronata_Transcriptome.</title>
        <authorList>
            <person name="Meera S.P."/>
            <person name="Sreeshan A."/>
            <person name="Augustine A."/>
        </authorList>
    </citation>
    <scope>NUCLEOTIDE SEQUENCE</scope>
    <source>
        <tissue evidence="1">Leaf</tissue>
    </source>
</reference>
<protein>
    <submittedName>
        <fullName evidence="1">Uncharacterized protein</fullName>
    </submittedName>
</protein>
<accession>A0A2P2NQ54</accession>
<proteinExistence type="predicted"/>
<organism evidence="1">
    <name type="scientific">Rhizophora mucronata</name>
    <name type="common">Asiatic mangrove</name>
    <dbReference type="NCBI Taxonomy" id="61149"/>
    <lineage>
        <taxon>Eukaryota</taxon>
        <taxon>Viridiplantae</taxon>
        <taxon>Streptophyta</taxon>
        <taxon>Embryophyta</taxon>
        <taxon>Tracheophyta</taxon>
        <taxon>Spermatophyta</taxon>
        <taxon>Magnoliopsida</taxon>
        <taxon>eudicotyledons</taxon>
        <taxon>Gunneridae</taxon>
        <taxon>Pentapetalae</taxon>
        <taxon>rosids</taxon>
        <taxon>fabids</taxon>
        <taxon>Malpighiales</taxon>
        <taxon>Rhizophoraceae</taxon>
        <taxon>Rhizophora</taxon>
    </lineage>
</organism>
<name>A0A2P2NQ54_RHIMU</name>
<sequence length="36" mass="4359">MEWDVRRRKRSGFEPSNHFPLPHQEQVLDGGYWLSC</sequence>
<dbReference type="EMBL" id="GGEC01064129">
    <property type="protein sequence ID" value="MBX44613.1"/>
    <property type="molecule type" value="Transcribed_RNA"/>
</dbReference>